<dbReference type="EMBL" id="KZ613468">
    <property type="protein sequence ID" value="PMD26156.1"/>
    <property type="molecule type" value="Genomic_DNA"/>
</dbReference>
<dbReference type="InterPro" id="IPR052413">
    <property type="entry name" value="SUR7_domain"/>
</dbReference>
<feature type="region of interest" description="Disordered" evidence="1">
    <location>
        <begin position="112"/>
        <end position="143"/>
    </location>
</feature>
<feature type="transmembrane region" description="Helical" evidence="2">
    <location>
        <begin position="289"/>
        <end position="316"/>
    </location>
</feature>
<dbReference type="GO" id="GO:0051285">
    <property type="term" value="C:cell cortex of cell tip"/>
    <property type="evidence" value="ECO:0007669"/>
    <property type="project" value="TreeGrafter"/>
</dbReference>
<evidence type="ECO:0000313" key="4">
    <source>
        <dbReference type="Proteomes" id="UP000235672"/>
    </source>
</evidence>
<dbReference type="GO" id="GO:0005886">
    <property type="term" value="C:plasma membrane"/>
    <property type="evidence" value="ECO:0007669"/>
    <property type="project" value="TreeGrafter"/>
</dbReference>
<keyword evidence="2" id="KW-1133">Transmembrane helix</keyword>
<evidence type="ECO:0000256" key="2">
    <source>
        <dbReference type="SAM" id="Phobius"/>
    </source>
</evidence>
<accession>A0A2J6QIR4</accession>
<evidence type="ECO:0000256" key="1">
    <source>
        <dbReference type="SAM" id="MobiDB-lite"/>
    </source>
</evidence>
<dbReference type="PANTHER" id="PTHR28019">
    <property type="entry name" value="CELL MEMBRANE PROTEIN YLR413W-RELATED"/>
    <property type="match status" value="1"/>
</dbReference>
<dbReference type="Proteomes" id="UP000235672">
    <property type="component" value="Unassembled WGS sequence"/>
</dbReference>
<feature type="transmembrane region" description="Helical" evidence="2">
    <location>
        <begin position="376"/>
        <end position="397"/>
    </location>
</feature>
<reference evidence="3 4" key="1">
    <citation type="submission" date="2016-05" db="EMBL/GenBank/DDBJ databases">
        <title>A degradative enzymes factory behind the ericoid mycorrhizal symbiosis.</title>
        <authorList>
            <consortium name="DOE Joint Genome Institute"/>
            <person name="Martino E."/>
            <person name="Morin E."/>
            <person name="Grelet G."/>
            <person name="Kuo A."/>
            <person name="Kohler A."/>
            <person name="Daghino S."/>
            <person name="Barry K."/>
            <person name="Choi C."/>
            <person name="Cichocki N."/>
            <person name="Clum A."/>
            <person name="Copeland A."/>
            <person name="Hainaut M."/>
            <person name="Haridas S."/>
            <person name="Labutti K."/>
            <person name="Lindquist E."/>
            <person name="Lipzen A."/>
            <person name="Khouja H.-R."/>
            <person name="Murat C."/>
            <person name="Ohm R."/>
            <person name="Olson A."/>
            <person name="Spatafora J."/>
            <person name="Veneault-Fourrey C."/>
            <person name="Henrissat B."/>
            <person name="Grigoriev I."/>
            <person name="Martin F."/>
            <person name="Perotto S."/>
        </authorList>
    </citation>
    <scope>NUCLEOTIDE SEQUENCE [LARGE SCALE GENOMIC DNA]</scope>
    <source>
        <strain evidence="3 4">UAMH 7357</strain>
    </source>
</reference>
<name>A0A2J6QIR4_9HELO</name>
<keyword evidence="2" id="KW-0812">Transmembrane</keyword>
<sequence length="457" mass="47895">MSRVRPSTLFPFVFSSIAFALVLVLVLSGTNPELIPDGYLLRFNTTNVGKNLIQFSPAIAVTSATPAANAARHVRSAEILEAEALGAGLSNLISKRSIIANSPIPINASTSISSSPTLNSSISTTPSANISRSATSNSNTTPSATPTLVIPQAAVSEVPGAIPIAVIDSFFQLALNAFATGVGDTLQGIITLLVATAKQGVDQTYTTYVSGICQGTVFNASATNLTSPFNITRCVSYSDVGTYFANITSNISDSTLIAAANITAPALSKVPGLGKQAKSLIDTSSSVVLAVYIIGLIGNGLSIILSVAAFVAPSMAPSFGTKIHSAGAGITTLSTQLLQVAAITSTTIAISISTAINNFSDVSGLSASVGGKFLALIWAGYIAAQLANGYWVVTWFVKFRKVAFKARERTSLQMSDYKGILKEIRNDFRVEKADDDYTEVLIYKASDVGYWNNYKRQ</sequence>
<keyword evidence="4" id="KW-1185">Reference proteome</keyword>
<protein>
    <submittedName>
        <fullName evidence="3">Uncharacterized protein</fullName>
    </submittedName>
</protein>
<dbReference type="OrthoDB" id="4159154at2759"/>
<keyword evidence="2" id="KW-0472">Membrane</keyword>
<evidence type="ECO:0000313" key="3">
    <source>
        <dbReference type="EMBL" id="PMD26156.1"/>
    </source>
</evidence>
<organism evidence="3 4">
    <name type="scientific">Hyaloscypha hepaticicola</name>
    <dbReference type="NCBI Taxonomy" id="2082293"/>
    <lineage>
        <taxon>Eukaryota</taxon>
        <taxon>Fungi</taxon>
        <taxon>Dikarya</taxon>
        <taxon>Ascomycota</taxon>
        <taxon>Pezizomycotina</taxon>
        <taxon>Leotiomycetes</taxon>
        <taxon>Helotiales</taxon>
        <taxon>Hyaloscyphaceae</taxon>
        <taxon>Hyaloscypha</taxon>
    </lineage>
</organism>
<dbReference type="GO" id="GO:0031505">
    <property type="term" value="P:fungal-type cell wall organization"/>
    <property type="evidence" value="ECO:0007669"/>
    <property type="project" value="TreeGrafter"/>
</dbReference>
<dbReference type="AlphaFoldDB" id="A0A2J6QIR4"/>
<feature type="transmembrane region" description="Helical" evidence="2">
    <location>
        <begin position="337"/>
        <end position="356"/>
    </location>
</feature>
<proteinExistence type="predicted"/>
<gene>
    <name evidence="3" type="ORF">NA56DRAFT_732977</name>
</gene>
<dbReference type="PANTHER" id="PTHR28019:SF2">
    <property type="entry name" value="CELL MEMBRANE PROTEIN YLR413W-RELATED"/>
    <property type="match status" value="1"/>
</dbReference>